<evidence type="ECO:0000313" key="5">
    <source>
        <dbReference type="Proteomes" id="UP000609323"/>
    </source>
</evidence>
<gene>
    <name evidence="4" type="ORF">GCM10010917_38100</name>
</gene>
<reference evidence="5" key="1">
    <citation type="journal article" date="2019" name="Int. J. Syst. Evol. Microbiol.">
        <title>The Global Catalogue of Microorganisms (GCM) 10K type strain sequencing project: providing services to taxonomists for standard genome sequencing and annotation.</title>
        <authorList>
            <consortium name="The Broad Institute Genomics Platform"/>
            <consortium name="The Broad Institute Genome Sequencing Center for Infectious Disease"/>
            <person name="Wu L."/>
            <person name="Ma J."/>
        </authorList>
    </citation>
    <scope>NUCLEOTIDE SEQUENCE [LARGE SCALE GENOMIC DNA]</scope>
    <source>
        <strain evidence="5">CGMCC 1.15044</strain>
    </source>
</reference>
<evidence type="ECO:0000313" key="4">
    <source>
        <dbReference type="EMBL" id="GGA49211.1"/>
    </source>
</evidence>
<name>A0ABQ1GRZ1_9BACL</name>
<feature type="compositionally biased region" description="Low complexity" evidence="1">
    <location>
        <begin position="182"/>
        <end position="194"/>
    </location>
</feature>
<dbReference type="InterPro" id="IPR012854">
    <property type="entry name" value="Cu_amine_oxidase-like_N"/>
</dbReference>
<keyword evidence="2" id="KW-0732">Signal</keyword>
<dbReference type="EMBL" id="BMHF01000019">
    <property type="protein sequence ID" value="GGA49211.1"/>
    <property type="molecule type" value="Genomic_DNA"/>
</dbReference>
<dbReference type="Gene3D" id="3.30.457.10">
    <property type="entry name" value="Copper amine oxidase-like, N-terminal domain"/>
    <property type="match status" value="1"/>
</dbReference>
<feature type="chain" id="PRO_5045554263" description="Copper amine oxidase-like N-terminal domain-containing protein" evidence="2">
    <location>
        <begin position="28"/>
        <end position="275"/>
    </location>
</feature>
<dbReference type="Proteomes" id="UP000609323">
    <property type="component" value="Unassembled WGS sequence"/>
</dbReference>
<comment type="caution">
    <text evidence="4">The sequence shown here is derived from an EMBL/GenBank/DDBJ whole genome shotgun (WGS) entry which is preliminary data.</text>
</comment>
<accession>A0ABQ1GRZ1</accession>
<dbReference type="InterPro" id="IPR036582">
    <property type="entry name" value="Mao_N_sf"/>
</dbReference>
<evidence type="ECO:0000256" key="1">
    <source>
        <dbReference type="SAM" id="MobiDB-lite"/>
    </source>
</evidence>
<evidence type="ECO:0000259" key="3">
    <source>
        <dbReference type="Pfam" id="PF07833"/>
    </source>
</evidence>
<sequence>MFKKCISIVSTAIFIFGLLGQTLTTYAADPLTKRIILKVNHAGMFVDDAQYTTYIDPITYASPTVVDNRVLLPISNLIKEFGGTTTWEPAQKKITINLNSKKVILILDSRTAYVNGSTIKLDVAPTTISGRTMVPLRFVSDNLGLQLVWDQKNQIIALYQGHFDNVPTDYSDYFLPITSDDSNNSTPQENNNNQDATSNKPISKEGVKINIGDRVQYSFFYGEVQKIDGGRILVYWDSKDNLWLKDGDADYWAMLAGIKYKSSSWIDASDLTVQK</sequence>
<organism evidence="4 5">
    <name type="scientific">Paenibacillus physcomitrellae</name>
    <dbReference type="NCBI Taxonomy" id="1619311"/>
    <lineage>
        <taxon>Bacteria</taxon>
        <taxon>Bacillati</taxon>
        <taxon>Bacillota</taxon>
        <taxon>Bacilli</taxon>
        <taxon>Bacillales</taxon>
        <taxon>Paenibacillaceae</taxon>
        <taxon>Paenibacillus</taxon>
    </lineage>
</organism>
<feature type="region of interest" description="Disordered" evidence="1">
    <location>
        <begin position="181"/>
        <end position="201"/>
    </location>
</feature>
<feature type="signal peptide" evidence="2">
    <location>
        <begin position="1"/>
        <end position="27"/>
    </location>
</feature>
<dbReference type="SUPFAM" id="SSF55383">
    <property type="entry name" value="Copper amine oxidase, domain N"/>
    <property type="match status" value="1"/>
</dbReference>
<keyword evidence="5" id="KW-1185">Reference proteome</keyword>
<dbReference type="RefSeq" id="WP_094094576.1">
    <property type="nucleotide sequence ID" value="NZ_BMHF01000019.1"/>
</dbReference>
<dbReference type="Pfam" id="PF07833">
    <property type="entry name" value="Cu_amine_oxidN1"/>
    <property type="match status" value="1"/>
</dbReference>
<protein>
    <recommendedName>
        <fullName evidence="3">Copper amine oxidase-like N-terminal domain-containing protein</fullName>
    </recommendedName>
</protein>
<feature type="domain" description="Copper amine oxidase-like N-terminal" evidence="3">
    <location>
        <begin position="60"/>
        <end position="156"/>
    </location>
</feature>
<evidence type="ECO:0000256" key="2">
    <source>
        <dbReference type="SAM" id="SignalP"/>
    </source>
</evidence>
<proteinExistence type="predicted"/>